<reference evidence="2 3" key="1">
    <citation type="submission" date="2024-04" db="EMBL/GenBank/DDBJ databases">
        <title>Draft genome sequence of Pseudoxanthomonas putridarboris WD12.</title>
        <authorList>
            <person name="Oh J."/>
        </authorList>
    </citation>
    <scope>NUCLEOTIDE SEQUENCE [LARGE SCALE GENOMIC DNA]</scope>
    <source>
        <strain evidence="2 3">WD12</strain>
    </source>
</reference>
<dbReference type="RefSeq" id="WP_341725639.1">
    <property type="nucleotide sequence ID" value="NZ_JBBWWT010000003.1"/>
</dbReference>
<dbReference type="InterPro" id="IPR056090">
    <property type="entry name" value="DUF7673"/>
</dbReference>
<name>A0ABU9IZR9_9GAMM</name>
<proteinExistence type="predicted"/>
<dbReference type="Pfam" id="PF24720">
    <property type="entry name" value="DUF7673"/>
    <property type="match status" value="1"/>
</dbReference>
<evidence type="ECO:0000313" key="2">
    <source>
        <dbReference type="EMBL" id="MEL1264459.1"/>
    </source>
</evidence>
<comment type="caution">
    <text evidence="2">The sequence shown here is derived from an EMBL/GenBank/DDBJ whole genome shotgun (WGS) entry which is preliminary data.</text>
</comment>
<dbReference type="EMBL" id="JBBWWT010000003">
    <property type="protein sequence ID" value="MEL1264459.1"/>
    <property type="molecule type" value="Genomic_DNA"/>
</dbReference>
<accession>A0ABU9IZR9</accession>
<keyword evidence="3" id="KW-1185">Reference proteome</keyword>
<dbReference type="Proteomes" id="UP001459204">
    <property type="component" value="Unassembled WGS sequence"/>
</dbReference>
<feature type="domain" description="DUF7673" evidence="1">
    <location>
        <begin position="8"/>
        <end position="89"/>
    </location>
</feature>
<organism evidence="2 3">
    <name type="scientific">Pseudoxanthomonas putridarboris</name>
    <dbReference type="NCBI Taxonomy" id="752605"/>
    <lineage>
        <taxon>Bacteria</taxon>
        <taxon>Pseudomonadati</taxon>
        <taxon>Pseudomonadota</taxon>
        <taxon>Gammaproteobacteria</taxon>
        <taxon>Lysobacterales</taxon>
        <taxon>Lysobacteraceae</taxon>
        <taxon>Pseudoxanthomonas</taxon>
    </lineage>
</organism>
<sequence>MNELERVALERLIAVALHDSGQSRKVANFLLAWWNAPRCGGFDLTDIWNLDAAIQQDMIVVLCMTVRLSAYPGRLGYDEPLRRIEALWRALDVTA</sequence>
<protein>
    <recommendedName>
        <fullName evidence="1">DUF7673 domain-containing protein</fullName>
    </recommendedName>
</protein>
<gene>
    <name evidence="2" type="ORF">AAD027_08760</name>
</gene>
<evidence type="ECO:0000259" key="1">
    <source>
        <dbReference type="Pfam" id="PF24720"/>
    </source>
</evidence>
<evidence type="ECO:0000313" key="3">
    <source>
        <dbReference type="Proteomes" id="UP001459204"/>
    </source>
</evidence>